<sequence length="365" mass="41445">MTTETIKLEKVQSIIGSLFKTSCLAQIDTAKLTIRRCFQAYNFILKFGQSNFGYVKKGAVQLAETESEELNALFVKEDSLVQGRKTDKLVLHHLCDLEGAHEFAHVITKVAIQKHNEQLGININSNSPKLAKLKKSRRALLKSVGISTDTELMSHQAETITERIATTPQAKAFITTPNSLPILCKEVRAAQLDGIKQFARTNTDFNSNEVLERIIVAGGYVNMDEETYRHIYKRLNGNLRGYKPIKEMIKASSPHIFGCSHTTRKLFEEIGVLTDKQLLSKHPQGHLWDILGYVHPKPFIKSEQCILELFDDIKVAVEKGRGEKYKLNIDFDSKNHLSKLLDKSAAYNFDPRYLRELRSKLERVS</sequence>
<geneLocation type="plasmid" evidence="1">
    <name>pL289</name>
</geneLocation>
<protein>
    <submittedName>
        <fullName evidence="1">Uncharacterized protein</fullName>
    </submittedName>
</protein>
<keyword evidence="1" id="KW-0614">Plasmid</keyword>
<proteinExistence type="predicted"/>
<gene>
    <name evidence="1" type="ORF">K05K4_52380</name>
</gene>
<dbReference type="AlphaFoldDB" id="A0A1W6VA01"/>
<organism evidence="1">
    <name type="scientific">Vibrio alginolyticus</name>
    <dbReference type="NCBI Taxonomy" id="663"/>
    <lineage>
        <taxon>Bacteria</taxon>
        <taxon>Pseudomonadati</taxon>
        <taxon>Pseudomonadota</taxon>
        <taxon>Gammaproteobacteria</taxon>
        <taxon>Vibrionales</taxon>
        <taxon>Vibrionaceae</taxon>
        <taxon>Vibrio</taxon>
    </lineage>
</organism>
<reference evidence="1" key="1">
    <citation type="submission" date="2016-10" db="EMBL/GenBank/DDBJ databases">
        <title>The High Quality Genome of Vibrio alginolyticus K01M1.</title>
        <authorList>
            <person name="Wendling C."/>
            <person name="Chibani C.M."/>
            <person name="Hertel R."/>
            <person name="Sproer C."/>
            <person name="Bunk B."/>
            <person name="Overmann J."/>
            <person name="Roth O."/>
            <person name="Liesegang H."/>
        </authorList>
    </citation>
    <scope>NUCLEOTIDE SEQUENCE</scope>
    <source>
        <strain evidence="1">K05K4</strain>
        <plasmid evidence="1">pL289</plasmid>
    </source>
</reference>
<evidence type="ECO:0000313" key="1">
    <source>
        <dbReference type="EMBL" id="ARP21940.1"/>
    </source>
</evidence>
<accession>A0A1W6VA01</accession>
<dbReference type="RefSeq" id="WP_086048355.1">
    <property type="nucleotide sequence ID" value="NZ_CP017893.1"/>
</dbReference>
<name>A0A1W6VA01_VIBAL</name>
<dbReference type="EMBL" id="CP017904">
    <property type="protein sequence ID" value="ARP21940.1"/>
    <property type="molecule type" value="Genomic_DNA"/>
</dbReference>